<proteinExistence type="predicted"/>
<dbReference type="PROSITE" id="PS51257">
    <property type="entry name" value="PROKAR_LIPOPROTEIN"/>
    <property type="match status" value="1"/>
</dbReference>
<protein>
    <submittedName>
        <fullName evidence="2">Uncharacterized protein</fullName>
    </submittedName>
</protein>
<organism evidence="2 3">
    <name type="scientific">Methanonatronarchaeum thermophilum</name>
    <dbReference type="NCBI Taxonomy" id="1927129"/>
    <lineage>
        <taxon>Archaea</taxon>
        <taxon>Methanobacteriati</taxon>
        <taxon>Methanobacteriota</taxon>
        <taxon>Methanonatronarchaeia</taxon>
        <taxon>Methanonatronarchaeales</taxon>
        <taxon>Methanonatronarchaeaceae</taxon>
        <taxon>Methanonatronarchaeum</taxon>
    </lineage>
</organism>
<feature type="region of interest" description="Disordered" evidence="1">
    <location>
        <begin position="127"/>
        <end position="151"/>
    </location>
</feature>
<evidence type="ECO:0000313" key="2">
    <source>
        <dbReference type="EMBL" id="OUJ18342.1"/>
    </source>
</evidence>
<evidence type="ECO:0000313" key="3">
    <source>
        <dbReference type="Proteomes" id="UP000195137"/>
    </source>
</evidence>
<dbReference type="AlphaFoldDB" id="A0A1Y3GA70"/>
<comment type="caution">
    <text evidence="2">The sequence shown here is derived from an EMBL/GenBank/DDBJ whole genome shotgun (WGS) entry which is preliminary data.</text>
</comment>
<gene>
    <name evidence="2" type="ORF">AMET1_1254</name>
</gene>
<reference evidence="2 3" key="1">
    <citation type="submission" date="2016-12" db="EMBL/GenBank/DDBJ databases">
        <title>Discovery of methanogenic haloarchaea.</title>
        <authorList>
            <person name="Sorokin D.Y."/>
            <person name="Makarova K.S."/>
            <person name="Abbas B."/>
            <person name="Ferrer M."/>
            <person name="Golyshin P.N."/>
        </authorList>
    </citation>
    <scope>NUCLEOTIDE SEQUENCE [LARGE SCALE GENOMIC DNA]</scope>
    <source>
        <strain evidence="2">AMET1</strain>
    </source>
</reference>
<keyword evidence="3" id="KW-1185">Reference proteome</keyword>
<dbReference type="RefSeq" id="WP_086637627.1">
    <property type="nucleotide sequence ID" value="NZ_MRZU01000004.1"/>
</dbReference>
<dbReference type="EMBL" id="MRZU01000004">
    <property type="protein sequence ID" value="OUJ18342.1"/>
    <property type="molecule type" value="Genomic_DNA"/>
</dbReference>
<sequence>MKKIIVLITLLAVVIGLTTITGCLNDTEDIEFSIPTDYIQQSTAVVEGFQMTQYIVEDKTTSEIINELTKSAEDADWKIYSDELDIGPHIGGIAFEKNDELLVIYVMEIEEQIMAMIMTGDKELLDEETNDQDPTNGVDQPPKTDVSGEELSELPRYTDAVRTAYWQLTTADESVHHVTYITEDELTEVKTFYEDILKDWDDYQYLQYQDAGETVTWLSAEKTQPNISTIIIIGSSDFEGYTEIYITYAEA</sequence>
<name>A0A1Y3GA70_9EURY</name>
<dbReference type="Proteomes" id="UP000195137">
    <property type="component" value="Unassembled WGS sequence"/>
</dbReference>
<evidence type="ECO:0000256" key="1">
    <source>
        <dbReference type="SAM" id="MobiDB-lite"/>
    </source>
</evidence>
<accession>A0A1Y3GA70</accession>